<evidence type="ECO:0000256" key="1">
    <source>
        <dbReference type="SAM" id="SignalP"/>
    </source>
</evidence>
<gene>
    <name evidence="2" type="ORF">LAWI1_G001638</name>
</gene>
<keyword evidence="3" id="KW-1185">Reference proteome</keyword>
<accession>A0A559ML43</accession>
<organism evidence="2 3">
    <name type="scientific">Lachnellula willkommii</name>
    <dbReference type="NCBI Taxonomy" id="215461"/>
    <lineage>
        <taxon>Eukaryota</taxon>
        <taxon>Fungi</taxon>
        <taxon>Dikarya</taxon>
        <taxon>Ascomycota</taxon>
        <taxon>Pezizomycotina</taxon>
        <taxon>Leotiomycetes</taxon>
        <taxon>Helotiales</taxon>
        <taxon>Lachnaceae</taxon>
        <taxon>Lachnellula</taxon>
    </lineage>
</organism>
<sequence length="813" mass="86926">MYLFSISPSQALAFLPFFLSLPIGLCADDGPDLETSTSNGPTSDTSAGIGVQFNTDDILFRRGSGDCHEQSTFASQKKIVARRGPGQSWTLTADTQKDADVLDAEYIIDGRVVKIGSGDAGKAAAAIATDLAAWDSSTKKNRNSFNIDQSTCNRWTITTPDAGKDFEDIHWSPSVTAPLPLEAISDLFAKNTANQAHALLPEVKGRGMRCHVSRWMISVTKDFFQSSPNGISSTVAKDDVLGFFSLLISYAKAARSFNVDESPKMSTTIIPRTDFTTIFAQVKGAVPGDLYDLVKVLACYKNNGTNVVYVVNTYLEIAKLTCTSSIDTAYCGGTVQAPVTGTKMDKQSFNFNSSSDCQPQSLRVSDWIRGIQGGTVPDGLTTLDKLMDSSVGGLGTASENLHGTSTRAVPLFEFRNLQNAKSGDFESRVKAYEQAVIAYHNAHSNVHRQLVKRADAKYSRIKRAGSNAKACARKTSATITSAPVTSTPTSTPAPSCKLQKADPDSGIKGPFCVCESSTFPILSSNLATATGPDASCAYSTMPGRTAVVKITTTSLGPATTNMAICQVCTPQGVNQDSCTTIPNCAPEKAAVTVQAGTKPVHVGTLTGTALYSTVSSALESLCPTVSQTTSMTKCSETDTVSIEKIPYVDQDTLEHGKLDITVKASEYNVTSLRDAMIHSAALTAQHSATGKNCYDANYQSYSYKKRSILDWIRESTGLKAARDKPLLQSEKINICNAGDFAGVQYFSKFWRTAAQPGATDYLDANLAFEKSGGDFACDFLTDLMDALVIVAPEFAEENVVLGENIKAICDGSE</sequence>
<proteinExistence type="predicted"/>
<keyword evidence="1" id="KW-0732">Signal</keyword>
<name>A0A559ML43_9HELO</name>
<feature type="chain" id="PRO_5022053418" evidence="1">
    <location>
        <begin position="28"/>
        <end position="813"/>
    </location>
</feature>
<feature type="signal peptide" evidence="1">
    <location>
        <begin position="1"/>
        <end position="27"/>
    </location>
</feature>
<evidence type="ECO:0000313" key="3">
    <source>
        <dbReference type="Proteomes" id="UP000315522"/>
    </source>
</evidence>
<evidence type="ECO:0000313" key="2">
    <source>
        <dbReference type="EMBL" id="TVY93676.1"/>
    </source>
</evidence>
<dbReference type="AlphaFoldDB" id="A0A559ML43"/>
<comment type="caution">
    <text evidence="2">The sequence shown here is derived from an EMBL/GenBank/DDBJ whole genome shotgun (WGS) entry which is preliminary data.</text>
</comment>
<reference evidence="2 3" key="1">
    <citation type="submission" date="2018-05" db="EMBL/GenBank/DDBJ databases">
        <title>Genome sequencing and assembly of the regulated plant pathogen Lachnellula willkommii and related sister species for the development of diagnostic species identification markers.</title>
        <authorList>
            <person name="Giroux E."/>
            <person name="Bilodeau G."/>
        </authorList>
    </citation>
    <scope>NUCLEOTIDE SEQUENCE [LARGE SCALE GENOMIC DNA]</scope>
    <source>
        <strain evidence="2 3">CBS 172.35</strain>
    </source>
</reference>
<dbReference type="EMBL" id="QGML01000097">
    <property type="protein sequence ID" value="TVY93676.1"/>
    <property type="molecule type" value="Genomic_DNA"/>
</dbReference>
<dbReference type="Proteomes" id="UP000315522">
    <property type="component" value="Unassembled WGS sequence"/>
</dbReference>
<protein>
    <submittedName>
        <fullName evidence="2">Uncharacterized protein</fullName>
    </submittedName>
</protein>